<dbReference type="STRING" id="701521.PECL_484"/>
<dbReference type="GO" id="GO:0010181">
    <property type="term" value="F:FMN binding"/>
    <property type="evidence" value="ECO:0007669"/>
    <property type="project" value="InterPro"/>
</dbReference>
<dbReference type="PANTHER" id="PTHR39201:SF1">
    <property type="entry name" value="FLAVODOXIN-LIKE DOMAIN-CONTAINING PROTEIN"/>
    <property type="match status" value="1"/>
</dbReference>
<gene>
    <name evidence="2" type="ordered locus">PECL_484</name>
</gene>
<reference evidence="2 3" key="1">
    <citation type="journal article" date="2012" name="J. Bacteriol.">
        <title>Complete Genome Sequence of the Beer Spoilage Organism Pediococcus claussenii ATCC BAA-344T.</title>
        <authorList>
            <person name="Pittet V."/>
            <person name="Abegunde T."/>
            <person name="Marfleet T."/>
            <person name="Haakensen M."/>
            <person name="Morrow K."/>
            <person name="Jayaprakash T."/>
            <person name="Schroeder K."/>
            <person name="Trost B."/>
            <person name="Byrns S."/>
            <person name="Bergsveinson J."/>
            <person name="Kusalik A."/>
            <person name="Ziola B."/>
        </authorList>
    </citation>
    <scope>NUCLEOTIDE SEQUENCE [LARGE SCALE GENOMIC DNA]</scope>
    <source>
        <strain evidence="2 3">ATCC BAA-344</strain>
    </source>
</reference>
<feature type="domain" description="Flavodoxin-like" evidence="1">
    <location>
        <begin position="1"/>
        <end position="151"/>
    </location>
</feature>
<dbReference type="eggNOG" id="COG0716">
    <property type="taxonomic scope" value="Bacteria"/>
</dbReference>
<dbReference type="InterPro" id="IPR008254">
    <property type="entry name" value="Flavodoxin/NO_synth"/>
</dbReference>
<dbReference type="EMBL" id="CP003137">
    <property type="protein sequence ID" value="AEV94786.1"/>
    <property type="molecule type" value="Genomic_DNA"/>
</dbReference>
<name>G8PBN7_PEDCP</name>
<dbReference type="Pfam" id="PF12682">
    <property type="entry name" value="Flavodoxin_4"/>
    <property type="match status" value="1"/>
</dbReference>
<dbReference type="AlphaFoldDB" id="G8PBN7"/>
<organism evidence="2 3">
    <name type="scientific">Pediococcus claussenii (strain ATCC BAA-344 / DSM 14800 / JCM 18046 / KCTC 3811 / LMG 21948 / P06)</name>
    <dbReference type="NCBI Taxonomy" id="701521"/>
    <lineage>
        <taxon>Bacteria</taxon>
        <taxon>Bacillati</taxon>
        <taxon>Bacillota</taxon>
        <taxon>Bacilli</taxon>
        <taxon>Lactobacillales</taxon>
        <taxon>Lactobacillaceae</taxon>
        <taxon>Pediococcus</taxon>
    </lineage>
</organism>
<dbReference type="InterPro" id="IPR029039">
    <property type="entry name" value="Flavoprotein-like_sf"/>
</dbReference>
<dbReference type="GO" id="GO:0009055">
    <property type="term" value="F:electron transfer activity"/>
    <property type="evidence" value="ECO:0007669"/>
    <property type="project" value="InterPro"/>
</dbReference>
<dbReference type="GO" id="GO:0016651">
    <property type="term" value="F:oxidoreductase activity, acting on NAD(P)H"/>
    <property type="evidence" value="ECO:0007669"/>
    <property type="project" value="UniProtKB-ARBA"/>
</dbReference>
<dbReference type="Proteomes" id="UP000005444">
    <property type="component" value="Chromosome"/>
</dbReference>
<dbReference type="HOGENOM" id="CLU_068890_1_1_9"/>
<sequence>MQILYFSLTGTTKKAANKISDLTGATLTEIEVKRVYPKDDLSKMKDVALEEQKDKISPEIVSNIDVKKDDLIFIGCPVWNQQLPMVISEIFDKVNFEGKKIIGFFTSGSTKYTEIESDFKRVVKSGQILDGFMANDNEEILNHLKKLELIK</sequence>
<evidence type="ECO:0000259" key="1">
    <source>
        <dbReference type="PROSITE" id="PS50902"/>
    </source>
</evidence>
<dbReference type="KEGG" id="pce:PECL_484"/>
<proteinExistence type="predicted"/>
<dbReference type="SUPFAM" id="SSF52218">
    <property type="entry name" value="Flavoproteins"/>
    <property type="match status" value="1"/>
</dbReference>
<dbReference type="PROSITE" id="PS50902">
    <property type="entry name" value="FLAVODOXIN_LIKE"/>
    <property type="match status" value="1"/>
</dbReference>
<dbReference type="PANTHER" id="PTHR39201">
    <property type="entry name" value="EXPORTED PROTEIN-RELATED"/>
    <property type="match status" value="1"/>
</dbReference>
<dbReference type="RefSeq" id="WP_014214984.1">
    <property type="nucleotide sequence ID" value="NC_016605.1"/>
</dbReference>
<protein>
    <submittedName>
        <fullName evidence="2">Flavodoxin family protein</fullName>
    </submittedName>
</protein>
<evidence type="ECO:0000313" key="3">
    <source>
        <dbReference type="Proteomes" id="UP000005444"/>
    </source>
</evidence>
<dbReference type="PATRIC" id="fig|701521.8.peg.460"/>
<dbReference type="InterPro" id="IPR001226">
    <property type="entry name" value="Flavodoxin_CS"/>
</dbReference>
<keyword evidence="3" id="KW-1185">Reference proteome</keyword>
<accession>G8PBN7</accession>
<evidence type="ECO:0000313" key="2">
    <source>
        <dbReference type="EMBL" id="AEV94786.1"/>
    </source>
</evidence>
<dbReference type="PROSITE" id="PS00201">
    <property type="entry name" value="FLAVODOXIN"/>
    <property type="match status" value="1"/>
</dbReference>
<dbReference type="Gene3D" id="3.40.50.360">
    <property type="match status" value="1"/>
</dbReference>